<dbReference type="EMBL" id="JAPOHA010000004">
    <property type="protein sequence ID" value="MCY1713752.1"/>
    <property type="molecule type" value="Genomic_DNA"/>
</dbReference>
<gene>
    <name evidence="14" type="ORF">OUY18_05720</name>
</gene>
<proteinExistence type="predicted"/>
<dbReference type="SUPFAM" id="SSF55874">
    <property type="entry name" value="ATPase domain of HSP90 chaperone/DNA topoisomerase II/histidine kinase"/>
    <property type="match status" value="1"/>
</dbReference>
<reference evidence="14 15" key="1">
    <citation type="submission" date="2022-11" db="EMBL/GenBank/DDBJ databases">
        <authorList>
            <person name="Caiyu Z."/>
        </authorList>
    </citation>
    <scope>NUCLEOTIDE SEQUENCE [LARGE SCALE GENOMIC DNA]</scope>
    <source>
        <strain evidence="14 15">YR-4</strain>
    </source>
</reference>
<keyword evidence="10" id="KW-0902">Two-component regulatory system</keyword>
<keyword evidence="8" id="KW-0067">ATP-binding</keyword>
<evidence type="ECO:0000256" key="9">
    <source>
        <dbReference type="ARBA" id="ARBA00022989"/>
    </source>
</evidence>
<feature type="domain" description="Histidine kinase/HSP90-like ATPase" evidence="13">
    <location>
        <begin position="451"/>
        <end position="563"/>
    </location>
</feature>
<keyword evidence="4" id="KW-0808">Transferase</keyword>
<dbReference type="PANTHER" id="PTHR34220:SF11">
    <property type="entry name" value="SENSOR PROTEIN KINASE HPTS"/>
    <property type="match status" value="1"/>
</dbReference>
<evidence type="ECO:0000259" key="13">
    <source>
        <dbReference type="SMART" id="SM00387"/>
    </source>
</evidence>
<dbReference type="Pfam" id="PF06580">
    <property type="entry name" value="His_kinase"/>
    <property type="match status" value="1"/>
</dbReference>
<dbReference type="InterPro" id="IPR003594">
    <property type="entry name" value="HATPase_dom"/>
</dbReference>
<protein>
    <submittedName>
        <fullName evidence="14">Sensor histidine kinase</fullName>
    </submittedName>
</protein>
<dbReference type="InterPro" id="IPR010559">
    <property type="entry name" value="Sig_transdc_His_kin_internal"/>
</dbReference>
<keyword evidence="7 14" id="KW-0418">Kinase</keyword>
<name>A0ABT4BS73_9FIRM</name>
<evidence type="ECO:0000256" key="3">
    <source>
        <dbReference type="ARBA" id="ARBA00022553"/>
    </source>
</evidence>
<keyword evidence="15" id="KW-1185">Reference proteome</keyword>
<dbReference type="RefSeq" id="WP_268057772.1">
    <property type="nucleotide sequence ID" value="NZ_JAPOHA010000004.1"/>
</dbReference>
<dbReference type="GO" id="GO:0016301">
    <property type="term" value="F:kinase activity"/>
    <property type="evidence" value="ECO:0007669"/>
    <property type="project" value="UniProtKB-KW"/>
</dbReference>
<evidence type="ECO:0000256" key="11">
    <source>
        <dbReference type="ARBA" id="ARBA00023136"/>
    </source>
</evidence>
<evidence type="ECO:0000256" key="10">
    <source>
        <dbReference type="ARBA" id="ARBA00023012"/>
    </source>
</evidence>
<feature type="transmembrane region" description="Helical" evidence="12">
    <location>
        <begin position="20"/>
        <end position="40"/>
    </location>
</feature>
<dbReference type="Gene3D" id="6.10.340.10">
    <property type="match status" value="1"/>
</dbReference>
<keyword evidence="3" id="KW-0597">Phosphoprotein</keyword>
<comment type="subcellular location">
    <subcellularLocation>
        <location evidence="1">Cell membrane</location>
        <topology evidence="1">Multi-pass membrane protein</topology>
    </subcellularLocation>
</comment>
<evidence type="ECO:0000256" key="12">
    <source>
        <dbReference type="SAM" id="Phobius"/>
    </source>
</evidence>
<evidence type="ECO:0000256" key="5">
    <source>
        <dbReference type="ARBA" id="ARBA00022692"/>
    </source>
</evidence>
<evidence type="ECO:0000313" key="15">
    <source>
        <dbReference type="Proteomes" id="UP001082703"/>
    </source>
</evidence>
<comment type="caution">
    <text evidence="14">The sequence shown here is derived from an EMBL/GenBank/DDBJ whole genome shotgun (WGS) entry which is preliminary data.</text>
</comment>
<evidence type="ECO:0000256" key="1">
    <source>
        <dbReference type="ARBA" id="ARBA00004651"/>
    </source>
</evidence>
<accession>A0ABT4BS73</accession>
<feature type="transmembrane region" description="Helical" evidence="12">
    <location>
        <begin position="270"/>
        <end position="292"/>
    </location>
</feature>
<sequence length="568" mass="64723">MRKPGKFRNYLNRTFIRFSLMLICLMSTLFLIFIFLNFRLTTQNANVACNAGIGGFFKDQYDTYNHGIQKLAAAKEITDALSDENDKAEAYQLLYRFSNEQQIKPIFALFDAGGRLMLTNLYRPNQVICQGSGKVRDALESSKNSPERVYGGVSDIPYDNKQNTVYLFSKAVESGGKTVGYLVLDLRRDSFDQFVRKNEVDMVVLTDRFDNAFYETSDSVLDSMGKCRINVAEDGSATVDGKPYYCVRTVLPDSDVKIITLTAVWEQKQMMLFAVVFLCAASALMVGLFLLISNKVAAGNARFIDELLYAVKQCQNGNIDYRINSQTFEEFQTLYDEFNQMMSEIHILLKHNTELTERKRQMEIKQLEEQFNPHFVFNIMEAIRYEILIDRKQASQMVVSFANLMRYSINYGYAQVPLRVDITYVTDYLALQKMRYNKRLTYSIAIGGELLDYKVPKLIIQPIVENCISHGAENVECIDIHIAGRMSGDVMEITVADNGAGMEEEKLNRIKAQLSREGIQPEHIGLYNAHRALKLLYGEDYGLQIESQIQKGTKVTIRIPVESGEANV</sequence>
<dbReference type="Pfam" id="PF02518">
    <property type="entry name" value="HATPase_c"/>
    <property type="match status" value="1"/>
</dbReference>
<dbReference type="Proteomes" id="UP001082703">
    <property type="component" value="Unassembled WGS sequence"/>
</dbReference>
<keyword evidence="6" id="KW-0547">Nucleotide-binding</keyword>
<keyword evidence="5 12" id="KW-0812">Transmembrane</keyword>
<dbReference type="Gene3D" id="3.30.565.10">
    <property type="entry name" value="Histidine kinase-like ATPase, C-terminal domain"/>
    <property type="match status" value="1"/>
</dbReference>
<dbReference type="InterPro" id="IPR036890">
    <property type="entry name" value="HATPase_C_sf"/>
</dbReference>
<evidence type="ECO:0000256" key="2">
    <source>
        <dbReference type="ARBA" id="ARBA00022475"/>
    </source>
</evidence>
<dbReference type="SMART" id="SM00387">
    <property type="entry name" value="HATPase_c"/>
    <property type="match status" value="1"/>
</dbReference>
<dbReference type="PANTHER" id="PTHR34220">
    <property type="entry name" value="SENSOR HISTIDINE KINASE YPDA"/>
    <property type="match status" value="1"/>
</dbReference>
<keyword evidence="9 12" id="KW-1133">Transmembrane helix</keyword>
<evidence type="ECO:0000256" key="8">
    <source>
        <dbReference type="ARBA" id="ARBA00022840"/>
    </source>
</evidence>
<evidence type="ECO:0000256" key="6">
    <source>
        <dbReference type="ARBA" id="ARBA00022741"/>
    </source>
</evidence>
<evidence type="ECO:0000313" key="14">
    <source>
        <dbReference type="EMBL" id="MCY1713752.1"/>
    </source>
</evidence>
<dbReference type="InterPro" id="IPR050640">
    <property type="entry name" value="Bact_2-comp_sensor_kinase"/>
</dbReference>
<keyword evidence="2" id="KW-1003">Cell membrane</keyword>
<evidence type="ECO:0000256" key="7">
    <source>
        <dbReference type="ARBA" id="ARBA00022777"/>
    </source>
</evidence>
<organism evidence="14 15">
    <name type="scientific">Caproiciproducens galactitolivorans</name>
    <dbReference type="NCBI Taxonomy" id="642589"/>
    <lineage>
        <taxon>Bacteria</taxon>
        <taxon>Bacillati</taxon>
        <taxon>Bacillota</taxon>
        <taxon>Clostridia</taxon>
        <taxon>Eubacteriales</taxon>
        <taxon>Acutalibacteraceae</taxon>
        <taxon>Caproiciproducens</taxon>
    </lineage>
</organism>
<keyword evidence="11 12" id="KW-0472">Membrane</keyword>
<evidence type="ECO:0000256" key="4">
    <source>
        <dbReference type="ARBA" id="ARBA00022679"/>
    </source>
</evidence>